<accession>A0A4D9CZD6</accession>
<dbReference type="InterPro" id="IPR036611">
    <property type="entry name" value="Trigger_fac_ribosome-bd_sf"/>
</dbReference>
<dbReference type="GO" id="GO:0006457">
    <property type="term" value="P:protein folding"/>
    <property type="evidence" value="ECO:0007669"/>
    <property type="project" value="InterPro"/>
</dbReference>
<keyword evidence="5" id="KW-1185">Reference proteome</keyword>
<feature type="domain" description="Trigger factor ribosome-binding bacterial" evidence="3">
    <location>
        <begin position="77"/>
        <end position="191"/>
    </location>
</feature>
<name>A0A4D9CZD6_9STRA</name>
<protein>
    <recommendedName>
        <fullName evidence="3">Trigger factor ribosome-binding bacterial domain-containing protein</fullName>
    </recommendedName>
</protein>
<dbReference type="InterPro" id="IPR008881">
    <property type="entry name" value="Trigger_fac_ribosome-bd_bac"/>
</dbReference>
<dbReference type="GO" id="GO:0015031">
    <property type="term" value="P:protein transport"/>
    <property type="evidence" value="ECO:0007669"/>
    <property type="project" value="InterPro"/>
</dbReference>
<evidence type="ECO:0000256" key="1">
    <source>
        <dbReference type="SAM" id="MobiDB-lite"/>
    </source>
</evidence>
<sequence>MLPSRAPALCLLLSLSTVSAFLPPSPVIPRLSHSIASSSSKLYLAGEVFPERSPGVEVRRVADTDAGTGIGRYGIKGMVSASDYKNIYRESQKEHKKQANFPGFRAGKIPPGLMVAVREFSIVTAIETAALAALEPYELEAVIPPNGVPELKINVPGDVTAFARAYNGKDDFEFDCEVEGTGEPKLTDAVEEEGPSVPEGADVTDVIDTKTEVVG</sequence>
<feature type="chain" id="PRO_5020029161" description="Trigger factor ribosome-binding bacterial domain-containing protein" evidence="2">
    <location>
        <begin position="21"/>
        <end position="215"/>
    </location>
</feature>
<organism evidence="4 5">
    <name type="scientific">Nannochloropsis salina CCMP1776</name>
    <dbReference type="NCBI Taxonomy" id="1027361"/>
    <lineage>
        <taxon>Eukaryota</taxon>
        <taxon>Sar</taxon>
        <taxon>Stramenopiles</taxon>
        <taxon>Ochrophyta</taxon>
        <taxon>Eustigmatophyceae</taxon>
        <taxon>Eustigmatales</taxon>
        <taxon>Monodopsidaceae</taxon>
        <taxon>Microchloropsis</taxon>
        <taxon>Microchloropsis salina</taxon>
    </lineage>
</organism>
<evidence type="ECO:0000313" key="5">
    <source>
        <dbReference type="Proteomes" id="UP000355283"/>
    </source>
</evidence>
<evidence type="ECO:0000313" key="4">
    <source>
        <dbReference type="EMBL" id="TFJ82983.1"/>
    </source>
</evidence>
<proteinExistence type="predicted"/>
<reference evidence="4 5" key="1">
    <citation type="submission" date="2019-01" db="EMBL/GenBank/DDBJ databases">
        <title>Nuclear Genome Assembly of the Microalgal Biofuel strain Nannochloropsis salina CCMP1776.</title>
        <authorList>
            <person name="Hovde B."/>
        </authorList>
    </citation>
    <scope>NUCLEOTIDE SEQUENCE [LARGE SCALE GENOMIC DNA]</scope>
    <source>
        <strain evidence="4 5">CCMP1776</strain>
    </source>
</reference>
<dbReference type="Pfam" id="PF05697">
    <property type="entry name" value="Trigger_N"/>
    <property type="match status" value="1"/>
</dbReference>
<feature type="region of interest" description="Disordered" evidence="1">
    <location>
        <begin position="188"/>
        <end position="215"/>
    </location>
</feature>
<evidence type="ECO:0000259" key="3">
    <source>
        <dbReference type="Pfam" id="PF05697"/>
    </source>
</evidence>
<dbReference type="Proteomes" id="UP000355283">
    <property type="component" value="Unassembled WGS sequence"/>
</dbReference>
<keyword evidence="2" id="KW-0732">Signal</keyword>
<evidence type="ECO:0000256" key="2">
    <source>
        <dbReference type="SAM" id="SignalP"/>
    </source>
</evidence>
<dbReference type="SUPFAM" id="SSF102735">
    <property type="entry name" value="Trigger factor ribosome-binding domain"/>
    <property type="match status" value="1"/>
</dbReference>
<feature type="signal peptide" evidence="2">
    <location>
        <begin position="1"/>
        <end position="20"/>
    </location>
</feature>
<gene>
    <name evidence="4" type="ORF">NSK_005711</name>
</gene>
<comment type="caution">
    <text evidence="4">The sequence shown here is derived from an EMBL/GenBank/DDBJ whole genome shotgun (WGS) entry which is preliminary data.</text>
</comment>
<dbReference type="Gene3D" id="3.30.70.1050">
    <property type="entry name" value="Trigger factor ribosome-binding domain"/>
    <property type="match status" value="1"/>
</dbReference>
<dbReference type="OrthoDB" id="203129at2759"/>
<dbReference type="AlphaFoldDB" id="A0A4D9CZD6"/>
<dbReference type="EMBL" id="SDOX01000082">
    <property type="protein sequence ID" value="TFJ82983.1"/>
    <property type="molecule type" value="Genomic_DNA"/>
</dbReference>